<evidence type="ECO:0000256" key="4">
    <source>
        <dbReference type="ARBA" id="ARBA00034252"/>
    </source>
</evidence>
<dbReference type="EMBL" id="JADCNM010000001">
    <property type="protein sequence ID" value="KAG0502151.1"/>
    <property type="molecule type" value="Genomic_DNA"/>
</dbReference>
<organism evidence="8 10">
    <name type="scientific">Vanilla planifolia</name>
    <name type="common">Vanilla</name>
    <dbReference type="NCBI Taxonomy" id="51239"/>
    <lineage>
        <taxon>Eukaryota</taxon>
        <taxon>Viridiplantae</taxon>
        <taxon>Streptophyta</taxon>
        <taxon>Embryophyta</taxon>
        <taxon>Tracheophyta</taxon>
        <taxon>Spermatophyta</taxon>
        <taxon>Magnoliopsida</taxon>
        <taxon>Liliopsida</taxon>
        <taxon>Asparagales</taxon>
        <taxon>Orchidaceae</taxon>
        <taxon>Vanilloideae</taxon>
        <taxon>Vanilleae</taxon>
        <taxon>Vanilla</taxon>
    </lineage>
</organism>
<feature type="domain" description="AMP-dependent synthetase/ligase" evidence="5">
    <location>
        <begin position="40"/>
        <end position="424"/>
    </location>
</feature>
<comment type="caution">
    <text evidence="8">The sequence shown here is derived from an EMBL/GenBank/DDBJ whole genome shotgun (WGS) entry which is preliminary data.</text>
</comment>
<dbReference type="InterPro" id="IPR025110">
    <property type="entry name" value="AMP-bd_C"/>
</dbReference>
<dbReference type="CDD" id="cd12118">
    <property type="entry name" value="ttLC_FACS_AEE21_like"/>
    <property type="match status" value="1"/>
</dbReference>
<name>A0A835VMK9_VANPL</name>
<dbReference type="GO" id="GO:0106290">
    <property type="term" value="F:trans-cinnamate-CoA ligase activity"/>
    <property type="evidence" value="ECO:0007669"/>
    <property type="project" value="UniProtKB-ARBA"/>
</dbReference>
<evidence type="ECO:0000313" key="10">
    <source>
        <dbReference type="Proteomes" id="UP000639772"/>
    </source>
</evidence>
<keyword evidence="9" id="KW-1185">Reference proteome</keyword>
<dbReference type="AlphaFoldDB" id="A0A835VMK9"/>
<reference evidence="9 10" key="1">
    <citation type="journal article" date="2020" name="Nat. Food">
        <title>A phased Vanilla planifolia genome enables genetic improvement of flavour and production.</title>
        <authorList>
            <person name="Hasing T."/>
            <person name="Tang H."/>
            <person name="Brym M."/>
            <person name="Khazi F."/>
            <person name="Huang T."/>
            <person name="Chambers A.H."/>
        </authorList>
    </citation>
    <scope>NUCLEOTIDE SEQUENCE [LARGE SCALE GENOMIC DNA]</scope>
    <source>
        <tissue evidence="8">Leaf</tissue>
    </source>
</reference>
<dbReference type="SUPFAM" id="SSF56801">
    <property type="entry name" value="Acetyl-CoA synthetase-like"/>
    <property type="match status" value="1"/>
</dbReference>
<dbReference type="Pfam" id="PF13193">
    <property type="entry name" value="AMP-binding_C"/>
    <property type="match status" value="1"/>
</dbReference>
<dbReference type="Gene3D" id="3.30.300.30">
    <property type="match status" value="1"/>
</dbReference>
<gene>
    <name evidence="8" type="ORF">HPP92_002223</name>
    <name evidence="7" type="ORF">HPP92_002537</name>
</gene>
<proteinExistence type="inferred from homology"/>
<dbReference type="GO" id="GO:0016207">
    <property type="term" value="F:4-coumarate-CoA ligase activity"/>
    <property type="evidence" value="ECO:0007669"/>
    <property type="project" value="UniProtKB-EC"/>
</dbReference>
<dbReference type="GO" id="GO:0009698">
    <property type="term" value="P:phenylpropanoid metabolic process"/>
    <property type="evidence" value="ECO:0007669"/>
    <property type="project" value="UniProtKB-ARBA"/>
</dbReference>
<keyword evidence="3" id="KW-0436">Ligase</keyword>
<accession>A0A835VMK9</accession>
<dbReference type="InterPro" id="IPR045851">
    <property type="entry name" value="AMP-bd_C_sf"/>
</dbReference>
<dbReference type="EC" id="6.2.1.12" evidence="2"/>
<dbReference type="InterPro" id="IPR000873">
    <property type="entry name" value="AMP-dep_synth/lig_dom"/>
</dbReference>
<evidence type="ECO:0000313" key="7">
    <source>
        <dbReference type="EMBL" id="KAG0497846.1"/>
    </source>
</evidence>
<feature type="domain" description="AMP-binding enzyme C-terminal" evidence="6">
    <location>
        <begin position="474"/>
        <end position="552"/>
    </location>
</feature>
<evidence type="ECO:0000256" key="3">
    <source>
        <dbReference type="ARBA" id="ARBA00022598"/>
    </source>
</evidence>
<dbReference type="Proteomes" id="UP000636800">
    <property type="component" value="Chromosome 1"/>
</dbReference>
<evidence type="ECO:0000256" key="1">
    <source>
        <dbReference type="ARBA" id="ARBA00006432"/>
    </source>
</evidence>
<dbReference type="Proteomes" id="UP000639772">
    <property type="component" value="Chromosome 1"/>
</dbReference>
<dbReference type="NCBIfam" id="NF006020">
    <property type="entry name" value="PRK08162.1"/>
    <property type="match status" value="1"/>
</dbReference>
<evidence type="ECO:0000259" key="5">
    <source>
        <dbReference type="Pfam" id="PF00501"/>
    </source>
</evidence>
<dbReference type="PANTHER" id="PTHR43859">
    <property type="entry name" value="ACYL-ACTIVATING ENZYME"/>
    <property type="match status" value="1"/>
</dbReference>
<protein>
    <recommendedName>
        <fullName evidence="2">4-coumarate--CoA ligase</fullName>
        <ecNumber evidence="2">6.2.1.12</ecNumber>
    </recommendedName>
</protein>
<sequence length="584" mass="63507">MNKMANLRPRNKTYLTLGEMDRLRPNSANSTPLSPLGFLERAAIVAGERPSVVYDGKHHTWGETHVRCLRLASALSCHIRIYRGDVVSVLAPNTPAMYEMHFSVPMSGAVLNTINIRLDARTISVLLRHSSSRLLFVDVQYLPLARSALALLSPDHHHPLLIPIEDASAPSDGNGDGDGGLTYETLIGLGDSKFTWVRPDTEWAPMVLNYTSGTTSAPKGVVHSHRGVFLSALNCLVAWPLPLYPVYLWTLSMFHANGWCFPWAIAANLGTNVCLRHFDGPTLFSAIADHRVTHLCAAPVVLTMLADTPPAGRRPLPNPVNILTAGSPPPVVVISRVESIGFFVSHGYGLTETGSFAVSCSWNADWQRLPAAERAALKVRQGVRTAVMDAADVVDEKTGEAVPRNGKTRGEVVMRGGFLMMGYLRDEEATARAVRGGWFYTGDVAVVHPDGYIEIKDRAKDVIISGGENISSVEVETVLYGHPAVAEAAVVAKPDDYWGETPCAFVVKKDGVGGMPTTEEELISWCREKMPHYMAPKTVVFLPEMPRTSTGKIQKYVLRSMARNLGASAAGQDRRGGISPVSKL</sequence>
<dbReference type="Pfam" id="PF00501">
    <property type="entry name" value="AMP-binding"/>
    <property type="match status" value="1"/>
</dbReference>
<dbReference type="Gene3D" id="3.40.50.12780">
    <property type="entry name" value="N-terminal domain of ligase-like"/>
    <property type="match status" value="1"/>
</dbReference>
<evidence type="ECO:0000313" key="8">
    <source>
        <dbReference type="EMBL" id="KAG0502151.1"/>
    </source>
</evidence>
<dbReference type="OrthoDB" id="10253115at2759"/>
<dbReference type="FunFam" id="3.30.300.30:FF:000008">
    <property type="entry name" value="2,3-dihydroxybenzoate-AMP ligase"/>
    <property type="match status" value="1"/>
</dbReference>
<comment type="catalytic activity">
    <reaction evidence="4">
        <text>(E)-4-coumarate + ATP + CoA = (E)-4-coumaroyl-CoA + AMP + diphosphate</text>
        <dbReference type="Rhea" id="RHEA:19641"/>
        <dbReference type="ChEBI" id="CHEBI:12876"/>
        <dbReference type="ChEBI" id="CHEBI:30616"/>
        <dbReference type="ChEBI" id="CHEBI:33019"/>
        <dbReference type="ChEBI" id="CHEBI:57287"/>
        <dbReference type="ChEBI" id="CHEBI:85008"/>
        <dbReference type="ChEBI" id="CHEBI:456215"/>
        <dbReference type="EC" id="6.2.1.12"/>
    </reaction>
    <physiologicalReaction direction="left-to-right" evidence="4">
        <dbReference type="Rhea" id="RHEA:19642"/>
    </physiologicalReaction>
</comment>
<dbReference type="PROSITE" id="PS00455">
    <property type="entry name" value="AMP_BINDING"/>
    <property type="match status" value="1"/>
</dbReference>
<dbReference type="EMBL" id="JADCNL010000001">
    <property type="protein sequence ID" value="KAG0497846.1"/>
    <property type="molecule type" value="Genomic_DNA"/>
</dbReference>
<comment type="similarity">
    <text evidence="1">Belongs to the ATP-dependent AMP-binding enzyme family.</text>
</comment>
<dbReference type="InterPro" id="IPR042099">
    <property type="entry name" value="ANL_N_sf"/>
</dbReference>
<dbReference type="InterPro" id="IPR020845">
    <property type="entry name" value="AMP-binding_CS"/>
</dbReference>
<evidence type="ECO:0000256" key="2">
    <source>
        <dbReference type="ARBA" id="ARBA00012959"/>
    </source>
</evidence>
<evidence type="ECO:0000313" key="9">
    <source>
        <dbReference type="Proteomes" id="UP000636800"/>
    </source>
</evidence>
<evidence type="ECO:0000259" key="6">
    <source>
        <dbReference type="Pfam" id="PF13193"/>
    </source>
</evidence>
<dbReference type="PANTHER" id="PTHR43859:SF57">
    <property type="entry name" value="ACYL-ACTIVATING ENZYME 8-RELATED"/>
    <property type="match status" value="1"/>
</dbReference>